<keyword evidence="4" id="KW-1185">Reference proteome</keyword>
<evidence type="ECO:0000313" key="4">
    <source>
        <dbReference type="Proteomes" id="UP000284178"/>
    </source>
</evidence>
<name>A0A412G5X5_9FIRM</name>
<reference evidence="3 4" key="1">
    <citation type="submission" date="2018-08" db="EMBL/GenBank/DDBJ databases">
        <title>A genome reference for cultivated species of the human gut microbiota.</title>
        <authorList>
            <person name="Zou Y."/>
            <person name="Xue W."/>
            <person name="Luo G."/>
        </authorList>
    </citation>
    <scope>NUCLEOTIDE SEQUENCE [LARGE SCALE GENOMIC DNA]</scope>
    <source>
        <strain evidence="3 4">AF24-29</strain>
    </source>
</reference>
<protein>
    <recommendedName>
        <fullName evidence="2">NusG-like N-terminal domain-containing protein</fullName>
    </recommendedName>
</protein>
<dbReference type="RefSeq" id="WP_117892156.1">
    <property type="nucleotide sequence ID" value="NZ_CABJCV010000001.1"/>
</dbReference>
<evidence type="ECO:0000313" key="3">
    <source>
        <dbReference type="EMBL" id="RGR76720.1"/>
    </source>
</evidence>
<evidence type="ECO:0000259" key="2">
    <source>
        <dbReference type="Pfam" id="PF02357"/>
    </source>
</evidence>
<dbReference type="Pfam" id="PF02357">
    <property type="entry name" value="NusG"/>
    <property type="match status" value="1"/>
</dbReference>
<dbReference type="Proteomes" id="UP000284178">
    <property type="component" value="Unassembled WGS sequence"/>
</dbReference>
<accession>A0A412G5X5</accession>
<keyword evidence="1" id="KW-0804">Transcription</keyword>
<comment type="caution">
    <text evidence="3">The sequence shown here is derived from an EMBL/GenBank/DDBJ whole genome shotgun (WGS) entry which is preliminary data.</text>
</comment>
<evidence type="ECO:0000256" key="1">
    <source>
        <dbReference type="ARBA" id="ARBA00023163"/>
    </source>
</evidence>
<dbReference type="AlphaFoldDB" id="A0A412G5X5"/>
<dbReference type="Gene3D" id="3.30.70.940">
    <property type="entry name" value="NusG, N-terminal domain"/>
    <property type="match status" value="1"/>
</dbReference>
<dbReference type="EMBL" id="QRUP01000001">
    <property type="protein sequence ID" value="RGR76720.1"/>
    <property type="molecule type" value="Genomic_DNA"/>
</dbReference>
<proteinExistence type="predicted"/>
<dbReference type="InterPro" id="IPR036735">
    <property type="entry name" value="NGN_dom_sf"/>
</dbReference>
<dbReference type="SUPFAM" id="SSF82679">
    <property type="entry name" value="N-utilization substance G protein NusG, N-terminal domain"/>
    <property type="match status" value="1"/>
</dbReference>
<gene>
    <name evidence="3" type="ORF">DWY25_00065</name>
</gene>
<dbReference type="GeneID" id="83013807"/>
<feature type="domain" description="NusG-like N-terminal" evidence="2">
    <location>
        <begin position="1"/>
        <end position="62"/>
    </location>
</feature>
<sequence>MTWYFLEVERYHEEIFKNLLNQSGFRAFIPKKEMYFKKNDLMFLTQKLLFPGTVMVSSELSAIQFTEAINSWISLYEQSAESICKESNSYFHLSALEQNKLENLMNDEYIISFSKGVIQNYILTVNQGPLKGHEKEIQKIKRHQRLATLPMQCCGQSIPIILGLEVTEKN</sequence>
<dbReference type="InterPro" id="IPR006645">
    <property type="entry name" value="NGN-like_dom"/>
</dbReference>
<organism evidence="3 4">
    <name type="scientific">Holdemania filiformis</name>
    <dbReference type="NCBI Taxonomy" id="61171"/>
    <lineage>
        <taxon>Bacteria</taxon>
        <taxon>Bacillati</taxon>
        <taxon>Bacillota</taxon>
        <taxon>Erysipelotrichia</taxon>
        <taxon>Erysipelotrichales</taxon>
        <taxon>Erysipelotrichaceae</taxon>
        <taxon>Holdemania</taxon>
    </lineage>
</organism>
<dbReference type="GO" id="GO:0006354">
    <property type="term" value="P:DNA-templated transcription elongation"/>
    <property type="evidence" value="ECO:0007669"/>
    <property type="project" value="InterPro"/>
</dbReference>